<protein>
    <submittedName>
        <fullName evidence="1">Uncharacterized protein</fullName>
    </submittedName>
</protein>
<dbReference type="RefSeq" id="XP_009172762.1">
    <property type="nucleotide sequence ID" value="XM_009174498.1"/>
</dbReference>
<accession>A0A074ZJC8</accession>
<dbReference type="KEGG" id="ovi:T265_08632"/>
<name>A0A074ZJC8_OPIVI</name>
<organism evidence="1 2">
    <name type="scientific">Opisthorchis viverrini</name>
    <name type="common">Southeast Asian liver fluke</name>
    <dbReference type="NCBI Taxonomy" id="6198"/>
    <lineage>
        <taxon>Eukaryota</taxon>
        <taxon>Metazoa</taxon>
        <taxon>Spiralia</taxon>
        <taxon>Lophotrochozoa</taxon>
        <taxon>Platyhelminthes</taxon>
        <taxon>Trematoda</taxon>
        <taxon>Digenea</taxon>
        <taxon>Opisthorchiida</taxon>
        <taxon>Opisthorchiata</taxon>
        <taxon>Opisthorchiidae</taxon>
        <taxon>Opisthorchis</taxon>
    </lineage>
</organism>
<reference evidence="1 2" key="1">
    <citation type="submission" date="2013-11" db="EMBL/GenBank/DDBJ databases">
        <title>Opisthorchis viverrini - life in the bile duct.</title>
        <authorList>
            <person name="Young N.D."/>
            <person name="Nagarajan N."/>
            <person name="Lin S.J."/>
            <person name="Korhonen P.K."/>
            <person name="Jex A.R."/>
            <person name="Hall R.S."/>
            <person name="Safavi-Hemami H."/>
            <person name="Kaewkong W."/>
            <person name="Bertrand D."/>
            <person name="Gao S."/>
            <person name="Seet Q."/>
            <person name="Wongkham S."/>
            <person name="Teh B.T."/>
            <person name="Wongkham C."/>
            <person name="Intapan P.M."/>
            <person name="Maleewong W."/>
            <person name="Yang X."/>
            <person name="Hu M."/>
            <person name="Wang Z."/>
            <person name="Hofmann A."/>
            <person name="Sternberg P.W."/>
            <person name="Tan P."/>
            <person name="Wang J."/>
            <person name="Gasser R.B."/>
        </authorList>
    </citation>
    <scope>NUCLEOTIDE SEQUENCE [LARGE SCALE GENOMIC DNA]</scope>
</reference>
<keyword evidence="2" id="KW-1185">Reference proteome</keyword>
<sequence>MHAVGVATPSSNLTMVNLTPSKATGLHWWVANQSDRLFSDKREMSTTRYTQIYTEAQDDWFKGIVTR</sequence>
<dbReference type="CTD" id="20322811"/>
<gene>
    <name evidence="1" type="ORF">T265_08632</name>
</gene>
<dbReference type="Proteomes" id="UP000054324">
    <property type="component" value="Unassembled WGS sequence"/>
</dbReference>
<evidence type="ECO:0000313" key="2">
    <source>
        <dbReference type="Proteomes" id="UP000054324"/>
    </source>
</evidence>
<dbReference type="EMBL" id="KL596848">
    <property type="protein sequence ID" value="KER23465.1"/>
    <property type="molecule type" value="Genomic_DNA"/>
</dbReference>
<proteinExistence type="predicted"/>
<evidence type="ECO:0000313" key="1">
    <source>
        <dbReference type="EMBL" id="KER23465.1"/>
    </source>
</evidence>
<dbReference type="AlphaFoldDB" id="A0A074ZJC8"/>
<dbReference type="GeneID" id="20322811"/>